<dbReference type="PROSITE" id="PS00067">
    <property type="entry name" value="3HCDH"/>
    <property type="match status" value="1"/>
</dbReference>
<reference evidence="16" key="1">
    <citation type="submission" date="2022-11" db="EMBL/GenBank/DDBJ databases">
        <title>Parathalassolutuus dongxingensis gen. nov., sp. nov., a novel member of family Oceanospirillaceae isolated from a coastal shrimp pond in Guangxi, China.</title>
        <authorList>
            <person name="Chen H."/>
        </authorList>
    </citation>
    <scope>NUCLEOTIDE SEQUENCE</scope>
    <source>
        <strain evidence="16">G-43</strain>
    </source>
</reference>
<comment type="similarity">
    <text evidence="13">Belongs to the enoyl-CoA hydratase/isomerase family.</text>
</comment>
<comment type="catalytic activity">
    <reaction evidence="12">
        <text>a (3S)-3-hydroxyacyl-CoA + NAD(+) = a 3-oxoacyl-CoA + NADH + H(+)</text>
        <dbReference type="Rhea" id="RHEA:22432"/>
        <dbReference type="ChEBI" id="CHEBI:15378"/>
        <dbReference type="ChEBI" id="CHEBI:57318"/>
        <dbReference type="ChEBI" id="CHEBI:57540"/>
        <dbReference type="ChEBI" id="CHEBI:57945"/>
        <dbReference type="ChEBI" id="CHEBI:90726"/>
        <dbReference type="EC" id="1.1.1.35"/>
    </reaction>
</comment>
<dbReference type="GO" id="GO:0016509">
    <property type="term" value="F:long-chain (3S)-3-hydroxyacyl-CoA dehydrogenase (NAD+) activity"/>
    <property type="evidence" value="ECO:0007669"/>
    <property type="project" value="TreeGrafter"/>
</dbReference>
<organism evidence="16 17">
    <name type="scientific">Parathalassolituus penaei</name>
    <dbReference type="NCBI Taxonomy" id="2997323"/>
    <lineage>
        <taxon>Bacteria</taxon>
        <taxon>Pseudomonadati</taxon>
        <taxon>Pseudomonadota</taxon>
        <taxon>Gammaproteobacteria</taxon>
        <taxon>Oceanospirillales</taxon>
        <taxon>Oceanospirillaceae</taxon>
        <taxon>Parathalassolituus</taxon>
    </lineage>
</organism>
<dbReference type="Gene3D" id="3.40.50.720">
    <property type="entry name" value="NAD(P)-binding Rossmann-like Domain"/>
    <property type="match status" value="1"/>
</dbReference>
<dbReference type="PROSITE" id="PS00166">
    <property type="entry name" value="ENOYL_COA_HYDRATASE"/>
    <property type="match status" value="1"/>
</dbReference>
<dbReference type="CDD" id="cd06558">
    <property type="entry name" value="crotonase-like"/>
    <property type="match status" value="1"/>
</dbReference>
<dbReference type="Proteomes" id="UP001150830">
    <property type="component" value="Unassembled WGS sequence"/>
</dbReference>
<sequence length="712" mass="75986">MYAGQSVSVVLTEQGIAELVLDTSDAAVNVLNAHLQDELGQALAALGTSDQVRGLLISSAKAAFVLGADITEFTALFDHDAAEIARWAGKVHGLYNAIENLPYPTLSLVNGMALGGGMELALATDFRVADSDAKLGLPEVTLGICPGWGGTVRLSRLIGAEAALGWMMSGKPNKASVALEQGAVDAVVPVDELKAKGRELLLAAINGEQDYLARRQAKQAALPAGDETAAAMAALRTTLGKGLDPRYPAAGAILETVTTAMTEPFDKALALEARCFGQLASGSVAHSLVGLFLNDQFLKKKTRNWAKQGQPVTQAAVLGAGIMGGGIAYQSALNGTPIRMKDITQQALDLGMATASSILDRSISKGKMTEAGKEAVLANITPQLSYEGFVDTGYVVEAVVERIDVKKSVLAETEQKVADTAILASNTSTISIDLLAAALQRPDQFCGMHFFNPVHAMQLVEVIRGSQTSDATVATTVAYAAAMGKTPIVVHDCPGFLVNRVLFPYFNGFNRLLMDGVDFERIDQVMEEFGWPMGPAYLADVIGLDTMVHADKVLEDGFPERMSHDDRPIIETLLAGGALGQKNGVGFYEYGKDEHGKRYKRRSAQVSAILEDRVSRVMEVTDAEIIERMMIPMCMETVRCLEEGIVDSAVEGDMGLILGLGFPRFRGGALRYIDSMGAAAFAEKVRAHAECGPLYRLTPGMEERAATGKRFY</sequence>
<evidence type="ECO:0000259" key="15">
    <source>
        <dbReference type="Pfam" id="PF02737"/>
    </source>
</evidence>
<dbReference type="GO" id="GO:0070403">
    <property type="term" value="F:NAD+ binding"/>
    <property type="evidence" value="ECO:0007669"/>
    <property type="project" value="InterPro"/>
</dbReference>
<comment type="similarity">
    <text evidence="3">In the N-terminal section; belongs to the enoyl-CoA hydratase/isomerase family.</text>
</comment>
<evidence type="ECO:0000313" key="16">
    <source>
        <dbReference type="EMBL" id="MCY0963791.1"/>
    </source>
</evidence>
<dbReference type="InterPro" id="IPR029045">
    <property type="entry name" value="ClpP/crotonase-like_dom_sf"/>
</dbReference>
<dbReference type="SUPFAM" id="SSF52096">
    <property type="entry name" value="ClpP/crotonase"/>
    <property type="match status" value="1"/>
</dbReference>
<comment type="similarity">
    <text evidence="2">In the central section; belongs to the 3-hydroxyacyl-CoA dehydrogenase family.</text>
</comment>
<protein>
    <recommendedName>
        <fullName evidence="4">enoyl-CoA hydratase</fullName>
        <ecNumber evidence="4">4.2.1.17</ecNumber>
    </recommendedName>
</protein>
<dbReference type="NCBIfam" id="NF008727">
    <property type="entry name" value="PRK11730.1"/>
    <property type="match status" value="1"/>
</dbReference>
<dbReference type="InterPro" id="IPR006180">
    <property type="entry name" value="3-OHacyl-CoA_DH_CS"/>
</dbReference>
<dbReference type="InterPro" id="IPR050136">
    <property type="entry name" value="FA_oxidation_alpha_subunit"/>
</dbReference>
<dbReference type="InterPro" id="IPR008927">
    <property type="entry name" value="6-PGluconate_DH-like_C_sf"/>
</dbReference>
<dbReference type="InterPro" id="IPR006108">
    <property type="entry name" value="3HC_DH_C"/>
</dbReference>
<evidence type="ECO:0000259" key="14">
    <source>
        <dbReference type="Pfam" id="PF00725"/>
    </source>
</evidence>
<evidence type="ECO:0000313" key="17">
    <source>
        <dbReference type="Proteomes" id="UP001150830"/>
    </source>
</evidence>
<keyword evidence="7" id="KW-0560">Oxidoreductase</keyword>
<dbReference type="Gene3D" id="1.10.1040.50">
    <property type="match status" value="1"/>
</dbReference>
<keyword evidence="10" id="KW-0456">Lyase</keyword>
<dbReference type="FunFam" id="3.40.50.720:FF:000009">
    <property type="entry name" value="Fatty oxidation complex, alpha subunit"/>
    <property type="match status" value="1"/>
</dbReference>
<dbReference type="RefSeq" id="WP_283172011.1">
    <property type="nucleotide sequence ID" value="NZ_JAPNOA010000006.1"/>
</dbReference>
<name>A0A9X3EAV4_9GAMM</name>
<proteinExistence type="inferred from homology"/>
<dbReference type="EC" id="4.2.1.17" evidence="4"/>
<dbReference type="GO" id="GO:0006635">
    <property type="term" value="P:fatty acid beta-oxidation"/>
    <property type="evidence" value="ECO:0007669"/>
    <property type="project" value="UniProtKB-ARBA"/>
</dbReference>
<keyword evidence="9" id="KW-0443">Lipid metabolism</keyword>
<dbReference type="SUPFAM" id="SSF48179">
    <property type="entry name" value="6-phosphogluconate dehydrogenase C-terminal domain-like"/>
    <property type="match status" value="2"/>
</dbReference>
<dbReference type="GO" id="GO:0004300">
    <property type="term" value="F:enoyl-CoA hydratase activity"/>
    <property type="evidence" value="ECO:0007669"/>
    <property type="project" value="UniProtKB-EC"/>
</dbReference>
<accession>A0A9X3EAV4</accession>
<comment type="pathway">
    <text evidence="1">Lipid metabolism; fatty acid beta-oxidation.</text>
</comment>
<keyword evidence="6" id="KW-0442">Lipid degradation</keyword>
<gene>
    <name evidence="16" type="primary">fadB</name>
    <name evidence="16" type="ORF">OUO13_01140</name>
</gene>
<evidence type="ECO:0000256" key="3">
    <source>
        <dbReference type="ARBA" id="ARBA00008750"/>
    </source>
</evidence>
<dbReference type="EMBL" id="JAPNOA010000006">
    <property type="protein sequence ID" value="MCY0963791.1"/>
    <property type="molecule type" value="Genomic_DNA"/>
</dbReference>
<keyword evidence="8" id="KW-0520">NAD</keyword>
<evidence type="ECO:0000256" key="2">
    <source>
        <dbReference type="ARBA" id="ARBA00007005"/>
    </source>
</evidence>
<feature type="domain" description="3-hydroxyacyl-CoA dehydrogenase NAD binding" evidence="15">
    <location>
        <begin position="315"/>
        <end position="493"/>
    </location>
</feature>
<evidence type="ECO:0000256" key="10">
    <source>
        <dbReference type="ARBA" id="ARBA00023239"/>
    </source>
</evidence>
<evidence type="ECO:0000256" key="13">
    <source>
        <dbReference type="RuleBase" id="RU003707"/>
    </source>
</evidence>
<evidence type="ECO:0000256" key="1">
    <source>
        <dbReference type="ARBA" id="ARBA00005005"/>
    </source>
</evidence>
<dbReference type="PANTHER" id="PTHR43612">
    <property type="entry name" value="TRIFUNCTIONAL ENZYME SUBUNIT ALPHA"/>
    <property type="match status" value="1"/>
</dbReference>
<evidence type="ECO:0000256" key="8">
    <source>
        <dbReference type="ARBA" id="ARBA00023027"/>
    </source>
</evidence>
<dbReference type="AlphaFoldDB" id="A0A9X3EAV4"/>
<dbReference type="Pfam" id="PF02737">
    <property type="entry name" value="3HCDH_N"/>
    <property type="match status" value="1"/>
</dbReference>
<keyword evidence="11" id="KW-0511">Multifunctional enzyme</keyword>
<evidence type="ECO:0000256" key="9">
    <source>
        <dbReference type="ARBA" id="ARBA00023098"/>
    </source>
</evidence>
<dbReference type="InterPro" id="IPR018376">
    <property type="entry name" value="Enoyl-CoA_hyd/isom_CS"/>
</dbReference>
<evidence type="ECO:0000256" key="11">
    <source>
        <dbReference type="ARBA" id="ARBA00023268"/>
    </source>
</evidence>
<dbReference type="InterPro" id="IPR036291">
    <property type="entry name" value="NAD(P)-bd_dom_sf"/>
</dbReference>
<evidence type="ECO:0000256" key="4">
    <source>
        <dbReference type="ARBA" id="ARBA00012076"/>
    </source>
</evidence>
<evidence type="ECO:0000256" key="12">
    <source>
        <dbReference type="ARBA" id="ARBA00049556"/>
    </source>
</evidence>
<evidence type="ECO:0000256" key="5">
    <source>
        <dbReference type="ARBA" id="ARBA00022832"/>
    </source>
</evidence>
<dbReference type="InterPro" id="IPR006176">
    <property type="entry name" value="3-OHacyl-CoA_DH_NAD-bd"/>
</dbReference>
<dbReference type="SUPFAM" id="SSF51735">
    <property type="entry name" value="NAD(P)-binding Rossmann-fold domains"/>
    <property type="match status" value="1"/>
</dbReference>
<comment type="caution">
    <text evidence="16">The sequence shown here is derived from an EMBL/GenBank/DDBJ whole genome shotgun (WGS) entry which is preliminary data.</text>
</comment>
<dbReference type="InterPro" id="IPR001753">
    <property type="entry name" value="Enoyl-CoA_hydra/iso"/>
</dbReference>
<dbReference type="Pfam" id="PF00378">
    <property type="entry name" value="ECH_1"/>
    <property type="match status" value="1"/>
</dbReference>
<keyword evidence="17" id="KW-1185">Reference proteome</keyword>
<dbReference type="PANTHER" id="PTHR43612:SF3">
    <property type="entry name" value="TRIFUNCTIONAL ENZYME SUBUNIT ALPHA, MITOCHONDRIAL"/>
    <property type="match status" value="1"/>
</dbReference>
<feature type="domain" description="3-hydroxyacyl-CoA dehydrogenase C-terminal" evidence="14">
    <location>
        <begin position="495"/>
        <end position="590"/>
    </location>
</feature>
<evidence type="ECO:0000256" key="6">
    <source>
        <dbReference type="ARBA" id="ARBA00022963"/>
    </source>
</evidence>
<keyword evidence="5" id="KW-0276">Fatty acid metabolism</keyword>
<dbReference type="Pfam" id="PF00725">
    <property type="entry name" value="3HCDH"/>
    <property type="match status" value="1"/>
</dbReference>
<dbReference type="Gene3D" id="3.90.226.10">
    <property type="entry name" value="2-enoyl-CoA Hydratase, Chain A, domain 1"/>
    <property type="match status" value="1"/>
</dbReference>
<evidence type="ECO:0000256" key="7">
    <source>
        <dbReference type="ARBA" id="ARBA00023002"/>
    </source>
</evidence>